<evidence type="ECO:0000313" key="5">
    <source>
        <dbReference type="Proteomes" id="UP000216867"/>
    </source>
</evidence>
<dbReference type="Pfam" id="PF03780">
    <property type="entry name" value="Asp23"/>
    <property type="match status" value="1"/>
</dbReference>
<reference evidence="4" key="1">
    <citation type="submission" date="2016-01" db="EMBL/GenBank/DDBJ databases">
        <title>Draft genome of Chromobacterium sp. F49.</title>
        <authorList>
            <person name="Hong K.W."/>
        </authorList>
    </citation>
    <scope>NUCLEOTIDE SEQUENCE [LARGE SCALE GENOMIC DNA]</scope>
    <source>
        <strain evidence="4">M40</strain>
    </source>
</reference>
<dbReference type="Proteomes" id="UP000216867">
    <property type="component" value="Unassembled WGS sequence"/>
</dbReference>
<dbReference type="EMBL" id="NCWY01000002">
    <property type="protein sequence ID" value="PAK96871.1"/>
    <property type="molecule type" value="Genomic_DNA"/>
</dbReference>
<comment type="similarity">
    <text evidence="1">Belongs to the asp23 family.</text>
</comment>
<evidence type="ECO:0000313" key="2">
    <source>
        <dbReference type="EMBL" id="KZE21641.1"/>
    </source>
</evidence>
<reference evidence="3 5" key="3">
    <citation type="submission" date="2017-04" db="EMBL/GenBank/DDBJ databases">
        <title>Kefir bacterial isolates.</title>
        <authorList>
            <person name="Kim Y."/>
            <person name="Blasche S."/>
            <person name="Patil K.R."/>
        </authorList>
    </citation>
    <scope>NUCLEOTIDE SEQUENCE [LARGE SCALE GENOMIC DNA]</scope>
    <source>
        <strain evidence="3 5">OG2</strain>
    </source>
</reference>
<dbReference type="EMBL" id="LQQR01000013">
    <property type="protein sequence ID" value="KZE21641.1"/>
    <property type="molecule type" value="Genomic_DNA"/>
</dbReference>
<evidence type="ECO:0000313" key="4">
    <source>
        <dbReference type="Proteomes" id="UP000076612"/>
    </source>
</evidence>
<protein>
    <recommendedName>
        <fullName evidence="6">Asp23/Gls24 family envelope stress response protein</fullName>
    </recommendedName>
</protein>
<gene>
    <name evidence="2" type="ORF">AVW13_09290</name>
    <name evidence="3" type="ORF">B8X04_02920</name>
</gene>
<evidence type="ECO:0008006" key="6">
    <source>
        <dbReference type="Google" id="ProtNLM"/>
    </source>
</evidence>
<accession>A0A163ANE7</accession>
<comment type="caution">
    <text evidence="3">The sequence shown here is derived from an EMBL/GenBank/DDBJ whole genome shotgun (WGS) entry which is preliminary data.</text>
</comment>
<dbReference type="STRING" id="33889.AVW13_09290"/>
<evidence type="ECO:0000256" key="1">
    <source>
        <dbReference type="ARBA" id="ARBA00005721"/>
    </source>
</evidence>
<dbReference type="AlphaFoldDB" id="A0A163ANE7"/>
<name>A0A163ANE7_9MICO</name>
<evidence type="ECO:0000313" key="3">
    <source>
        <dbReference type="EMBL" id="PAK96871.1"/>
    </source>
</evidence>
<proteinExistence type="inferred from homology"/>
<dbReference type="Proteomes" id="UP000076612">
    <property type="component" value="Unassembled WGS sequence"/>
</dbReference>
<reference evidence="2" key="2">
    <citation type="submission" date="2016-01" db="EMBL/GenBank/DDBJ databases">
        <authorList>
            <person name="Hong K.W."/>
        </authorList>
    </citation>
    <scope>NUCLEOTIDE SEQUENCE</scope>
    <source>
        <strain evidence="2">M40</strain>
    </source>
</reference>
<organism evidence="3 5">
    <name type="scientific">Brevibacterium casei</name>
    <dbReference type="NCBI Taxonomy" id="33889"/>
    <lineage>
        <taxon>Bacteria</taxon>
        <taxon>Bacillati</taxon>
        <taxon>Actinomycetota</taxon>
        <taxon>Actinomycetes</taxon>
        <taxon>Micrococcales</taxon>
        <taxon>Brevibacteriaceae</taxon>
        <taxon>Brevibacterium</taxon>
    </lineage>
</organism>
<sequence>MIGVAASRGSLTIADRVVEKTASEILKGIPGVGGTTSGFLGIGGNDSLDARPSVSVTLSGRSCVLDVRLGLRYPLPISQTTESVRETLRTEVESLTGVAVRQVDIDVTWLRPEGTGRSAEVRSLA</sequence>
<dbReference type="InterPro" id="IPR005531">
    <property type="entry name" value="Asp23"/>
</dbReference>